<keyword evidence="3" id="KW-1185">Reference proteome</keyword>
<reference evidence="2 3" key="1">
    <citation type="journal article" date="2021" name="BMC Genomics">
        <title>Datura genome reveals duplications of psychoactive alkaloid biosynthetic genes and high mutation rate following tissue culture.</title>
        <authorList>
            <person name="Rajewski A."/>
            <person name="Carter-House D."/>
            <person name="Stajich J."/>
            <person name="Litt A."/>
        </authorList>
    </citation>
    <scope>NUCLEOTIDE SEQUENCE [LARGE SCALE GENOMIC DNA]</scope>
    <source>
        <strain evidence="2">AR-01</strain>
    </source>
</reference>
<comment type="caution">
    <text evidence="2">The sequence shown here is derived from an EMBL/GenBank/DDBJ whole genome shotgun (WGS) entry which is preliminary data.</text>
</comment>
<feature type="compositionally biased region" description="Basic and acidic residues" evidence="1">
    <location>
        <begin position="9"/>
        <end position="21"/>
    </location>
</feature>
<evidence type="ECO:0000313" key="2">
    <source>
        <dbReference type="EMBL" id="MCE3049713.1"/>
    </source>
</evidence>
<dbReference type="Proteomes" id="UP000823775">
    <property type="component" value="Unassembled WGS sequence"/>
</dbReference>
<feature type="region of interest" description="Disordered" evidence="1">
    <location>
        <begin position="1"/>
        <end position="21"/>
    </location>
</feature>
<name>A0ABS8WJX1_DATST</name>
<evidence type="ECO:0000256" key="1">
    <source>
        <dbReference type="SAM" id="MobiDB-lite"/>
    </source>
</evidence>
<evidence type="ECO:0000313" key="3">
    <source>
        <dbReference type="Proteomes" id="UP000823775"/>
    </source>
</evidence>
<dbReference type="EMBL" id="JACEIK010007084">
    <property type="protein sequence ID" value="MCE3049713.1"/>
    <property type="molecule type" value="Genomic_DNA"/>
</dbReference>
<sequence length="151" mass="16586">MGTGCRAGHQREDDKLKAETPNEGHKVVMMSHGVSLFLTYLSPKLFNLQAQTSIFQILEHQFGPQGSQERIGEDATWKSHFSFNSFLSEKAALDLVLGTWEDGGTIGRTSNIRTTSSCAETTPDTQGPWALIECGIRLSRSSGKKGELKVQ</sequence>
<gene>
    <name evidence="2" type="ORF">HAX54_045585</name>
</gene>
<protein>
    <submittedName>
        <fullName evidence="2">Uncharacterized protein</fullName>
    </submittedName>
</protein>
<organism evidence="2 3">
    <name type="scientific">Datura stramonium</name>
    <name type="common">Jimsonweed</name>
    <name type="synonym">Common thornapple</name>
    <dbReference type="NCBI Taxonomy" id="4076"/>
    <lineage>
        <taxon>Eukaryota</taxon>
        <taxon>Viridiplantae</taxon>
        <taxon>Streptophyta</taxon>
        <taxon>Embryophyta</taxon>
        <taxon>Tracheophyta</taxon>
        <taxon>Spermatophyta</taxon>
        <taxon>Magnoliopsida</taxon>
        <taxon>eudicotyledons</taxon>
        <taxon>Gunneridae</taxon>
        <taxon>Pentapetalae</taxon>
        <taxon>asterids</taxon>
        <taxon>lamiids</taxon>
        <taxon>Solanales</taxon>
        <taxon>Solanaceae</taxon>
        <taxon>Solanoideae</taxon>
        <taxon>Datureae</taxon>
        <taxon>Datura</taxon>
    </lineage>
</organism>
<accession>A0ABS8WJX1</accession>
<proteinExistence type="predicted"/>